<organism evidence="2 3">
    <name type="scientific">Riccia fluitans</name>
    <dbReference type="NCBI Taxonomy" id="41844"/>
    <lineage>
        <taxon>Eukaryota</taxon>
        <taxon>Viridiplantae</taxon>
        <taxon>Streptophyta</taxon>
        <taxon>Embryophyta</taxon>
        <taxon>Marchantiophyta</taxon>
        <taxon>Marchantiopsida</taxon>
        <taxon>Marchantiidae</taxon>
        <taxon>Marchantiales</taxon>
        <taxon>Ricciaceae</taxon>
        <taxon>Riccia</taxon>
    </lineage>
</organism>
<reference evidence="2 3" key="1">
    <citation type="submission" date="2024-09" db="EMBL/GenBank/DDBJ databases">
        <title>Chromosome-scale assembly of Riccia fluitans.</title>
        <authorList>
            <person name="Paukszto L."/>
            <person name="Sawicki J."/>
            <person name="Karawczyk K."/>
            <person name="Piernik-Szablinska J."/>
            <person name="Szczecinska M."/>
            <person name="Mazdziarz M."/>
        </authorList>
    </citation>
    <scope>NUCLEOTIDE SEQUENCE [LARGE SCALE GENOMIC DNA]</scope>
    <source>
        <strain evidence="2">Rf_01</strain>
        <tissue evidence="2">Aerial parts of the thallus</tissue>
    </source>
</reference>
<evidence type="ECO:0000256" key="1">
    <source>
        <dbReference type="SAM" id="MobiDB-lite"/>
    </source>
</evidence>
<dbReference type="Proteomes" id="UP001605036">
    <property type="component" value="Unassembled WGS sequence"/>
</dbReference>
<protein>
    <submittedName>
        <fullName evidence="2">Uncharacterized protein</fullName>
    </submittedName>
</protein>
<evidence type="ECO:0000313" key="3">
    <source>
        <dbReference type="Proteomes" id="UP001605036"/>
    </source>
</evidence>
<proteinExistence type="predicted"/>
<dbReference type="EMBL" id="JBHFFA010000001">
    <property type="protein sequence ID" value="KAL2649773.1"/>
    <property type="molecule type" value="Genomic_DNA"/>
</dbReference>
<comment type="caution">
    <text evidence="2">The sequence shown here is derived from an EMBL/GenBank/DDBJ whole genome shotgun (WGS) entry which is preliminary data.</text>
</comment>
<dbReference type="AlphaFoldDB" id="A0ABD1ZEJ1"/>
<keyword evidence="3" id="KW-1185">Reference proteome</keyword>
<sequence>MLPHSREFCVAGKHKFRRNLPPVIIPGKSGCTYTVQSGEEKGLASRGGLPDCTLDLNTEGGGGREAICRVGQAVWKFAGSVFFTVSSRLSSDGEREKSFVQAGAGGNVS</sequence>
<evidence type="ECO:0000313" key="2">
    <source>
        <dbReference type="EMBL" id="KAL2649773.1"/>
    </source>
</evidence>
<feature type="region of interest" description="Disordered" evidence="1">
    <location>
        <begin position="89"/>
        <end position="109"/>
    </location>
</feature>
<name>A0ABD1ZEJ1_9MARC</name>
<gene>
    <name evidence="2" type="ORF">R1flu_017901</name>
</gene>
<accession>A0ABD1ZEJ1</accession>